<dbReference type="Proteomes" id="UP000000591">
    <property type="component" value="Chromosome VI"/>
</dbReference>
<feature type="region of interest" description="Disordered" evidence="1">
    <location>
        <begin position="1002"/>
        <end position="1023"/>
    </location>
</feature>
<dbReference type="InterPro" id="IPR017884">
    <property type="entry name" value="SANT_dom"/>
</dbReference>
<feature type="region of interest" description="Disordered" evidence="1">
    <location>
        <begin position="1"/>
        <end position="159"/>
    </location>
</feature>
<feature type="region of interest" description="Disordered" evidence="1">
    <location>
        <begin position="306"/>
        <end position="371"/>
    </location>
</feature>
<organism evidence="4 5">
    <name type="scientific">Eremothecium gossypii (strain ATCC 10895 / CBS 109.51 / FGSC 9923 / NRRL Y-1056)</name>
    <name type="common">Yeast</name>
    <name type="synonym">Ashbya gossypii</name>
    <dbReference type="NCBI Taxonomy" id="284811"/>
    <lineage>
        <taxon>Eukaryota</taxon>
        <taxon>Fungi</taxon>
        <taxon>Dikarya</taxon>
        <taxon>Ascomycota</taxon>
        <taxon>Saccharomycotina</taxon>
        <taxon>Saccharomycetes</taxon>
        <taxon>Saccharomycetales</taxon>
        <taxon>Saccharomycetaceae</taxon>
        <taxon>Eremothecium</taxon>
    </lineage>
</organism>
<evidence type="ECO:0000259" key="3">
    <source>
        <dbReference type="PROSITE" id="PS51293"/>
    </source>
</evidence>
<dbReference type="Gene3D" id="1.10.10.60">
    <property type="entry name" value="Homeodomain-like"/>
    <property type="match status" value="2"/>
</dbReference>
<feature type="compositionally biased region" description="Basic and acidic residues" evidence="1">
    <location>
        <begin position="713"/>
        <end position="724"/>
    </location>
</feature>
<dbReference type="GO" id="GO:0034967">
    <property type="term" value="C:Set3 complex"/>
    <property type="evidence" value="ECO:0000318"/>
    <property type="project" value="GO_Central"/>
</dbReference>
<dbReference type="InParanoid" id="Q752F3"/>
<dbReference type="SUPFAM" id="SSF46689">
    <property type="entry name" value="Homeodomain-like"/>
    <property type="match status" value="2"/>
</dbReference>
<feature type="compositionally biased region" description="Polar residues" evidence="1">
    <location>
        <begin position="99"/>
        <end position="113"/>
    </location>
</feature>
<dbReference type="CDD" id="cd00167">
    <property type="entry name" value="SANT"/>
    <property type="match status" value="2"/>
</dbReference>
<dbReference type="GeneID" id="4622457"/>
<dbReference type="OMA" id="LFCEGFC"/>
<dbReference type="Pfam" id="PF00249">
    <property type="entry name" value="Myb_DNA-binding"/>
    <property type="match status" value="2"/>
</dbReference>
<feature type="region of interest" description="Disordered" evidence="1">
    <location>
        <begin position="1292"/>
        <end position="1314"/>
    </location>
</feature>
<dbReference type="eggNOG" id="KOG1878">
    <property type="taxonomic scope" value="Eukaryota"/>
</dbReference>
<feature type="domain" description="SANT" evidence="3">
    <location>
        <begin position="638"/>
        <end position="690"/>
    </location>
</feature>
<protein>
    <submittedName>
        <fullName evidence="4">AFR623Wp</fullName>
    </submittedName>
</protein>
<evidence type="ECO:0000313" key="4">
    <source>
        <dbReference type="EMBL" id="AAS53994.2"/>
    </source>
</evidence>
<dbReference type="KEGG" id="ago:AGOS_AFR623W"/>
<feature type="compositionally biased region" description="Basic residues" evidence="1">
    <location>
        <begin position="138"/>
        <end position="150"/>
    </location>
</feature>
<feature type="compositionally biased region" description="Polar residues" evidence="1">
    <location>
        <begin position="205"/>
        <end position="223"/>
    </location>
</feature>
<feature type="region of interest" description="Disordered" evidence="1">
    <location>
        <begin position="902"/>
        <end position="936"/>
    </location>
</feature>
<dbReference type="PANTHER" id="PTHR13992:SF39">
    <property type="entry name" value="SMRTER, ISOFORM G"/>
    <property type="match status" value="1"/>
</dbReference>
<dbReference type="GO" id="GO:0000785">
    <property type="term" value="C:chromatin"/>
    <property type="evidence" value="ECO:0000318"/>
    <property type="project" value="GO_Central"/>
</dbReference>
<feature type="compositionally biased region" description="Polar residues" evidence="1">
    <location>
        <begin position="71"/>
        <end position="81"/>
    </location>
</feature>
<dbReference type="GO" id="GO:0006357">
    <property type="term" value="P:regulation of transcription by RNA polymerase II"/>
    <property type="evidence" value="ECO:0000318"/>
    <property type="project" value="GO_Central"/>
</dbReference>
<dbReference type="PROSITE" id="PS50090">
    <property type="entry name" value="MYB_LIKE"/>
    <property type="match status" value="1"/>
</dbReference>
<dbReference type="FunCoup" id="Q752F3">
    <property type="interactions" value="174"/>
</dbReference>
<dbReference type="PANTHER" id="PTHR13992">
    <property type="entry name" value="NUCLEAR RECEPTOR CO-REPRESSOR RELATED NCOR"/>
    <property type="match status" value="1"/>
</dbReference>
<feature type="compositionally biased region" description="Basic residues" evidence="1">
    <location>
        <begin position="702"/>
        <end position="712"/>
    </location>
</feature>
<feature type="region of interest" description="Disordered" evidence="1">
    <location>
        <begin position="702"/>
        <end position="746"/>
    </location>
</feature>
<feature type="compositionally biased region" description="Basic and acidic residues" evidence="1">
    <location>
        <begin position="330"/>
        <end position="339"/>
    </location>
</feature>
<sequence>MMPLSQRLGEKKRYHYSGNSRHQSYTRGGAQGHGTGLYHHGVAVTGPGAPPLPSADARSSRYEPNVPMNKNFPTRSGSRYNPEQPAAAPMPWSGVEATSRYSGASQSGHSRYNPQPGVPPQTAPSATGSSYHGVGLHGNHHGSLARHKQRTGGSDEIYDSSTVSAAYGPRVAKWRDSSSIPSSSSFSNVGSQAQLDYDGSNFAVPQSSSKPYWRSSSAGSSGTKHYRNSYYNTKYGYQVKYGSNEGIDDRYEMPMAKKNFDKQHSLGSSLINSVPMTTKKVEKRVAYDHKRIDLKFEDESILYESENESARSVEPQNPPQNDFKSSTKSSDYDAAHRMSTDMSSTDTSGLAVSPSFPYSTKDGDSDNEVDDANDMELCRQAGNGSPLSANITTDAHEGTCFDAYVDPLSQYPHIPRSLPEPTPYPEPRIPVEGCIFPMQEPNMKLWILKNLTREERIAKQKYLLQTPIRTLSEYPFMSQNILVHEQAVRPLLVSYLSTLKHNRRVKDVLLKKRFLELQRDWESKCEKMDKMSERVRNQDYLEKRRREEEARQREEEQRDQKDNHGSGLSRRRNRADFVDDAEIESVLLQIDPDYKHHQLAASIPPMILDPIGRYSLKFKDVNNLVTDKDAWASRVLTDAIDTFSPTEHDMFVDAYLSYPKRFGKICAYMGGFRSPQECVLHYYRTKKAVNYKKLIVEKNKKRKVSNVKRRKEKEKERSKQKNDTPEAEELTSLNNGIEEAYHDKGKPKVIMEQVEIKVDNNNIDNDDNNTNDTTNNDYDYDLAARSRSSVNDFGGKVETQNHDHFPNENENIITDTASTNMEPTPNDVAVNENTTEDEEDYPRNLEAAPHDVVASVQPTENKEETNKKRPLDECKSEGADTSLLERQLSFTGSDLARDHVQMVKSDSKEAVTDDSDTSSKVIKKKTKHGESNHRSSYWSVRESDLFPSLLKQYGSQWHLISEKLGTKSTTMVRNYYQRKAAAKGWQPLLEQGNAVFARMQEGQSPTGTSVNVENDSPAGDGMSLPQAPALGYFNISKAAASAGTFSNIRAASHDLSSGYEPPVPAATSNHPGISSHQNSVPERKSPSNSLSTSTPPTLKLTSAAPISSVQHSVHFNPETQKLEPHAFDVSRRSSIRSILNDNCATVSQKAASPGPRKIDTANANVIIQELRTSAFGTTAPQTNPHFPLPPHMQKQTSWGSISSILNNAQPISPAAPKLPVPHQGKPPALNLMAHKVSDRGPLAHTLPPVLPSVAHSVAHSVSLPSHTSAFNFASDPLAALAAVASAPEALGLLSTDSAPDVKNNADPRSASSHK</sequence>
<feature type="compositionally biased region" description="Polar residues" evidence="1">
    <location>
        <begin position="17"/>
        <end position="26"/>
    </location>
</feature>
<feature type="compositionally biased region" description="Polar residues" evidence="1">
    <location>
        <begin position="1066"/>
        <end position="1080"/>
    </location>
</feature>
<feature type="domain" description="Myb-like" evidence="2">
    <location>
        <begin position="930"/>
        <end position="980"/>
    </location>
</feature>
<evidence type="ECO:0000313" key="5">
    <source>
        <dbReference type="Proteomes" id="UP000000591"/>
    </source>
</evidence>
<reference evidence="4 5" key="1">
    <citation type="journal article" date="2004" name="Science">
        <title>The Ashbya gossypii genome as a tool for mapping the ancient Saccharomyces cerevisiae genome.</title>
        <authorList>
            <person name="Dietrich F.S."/>
            <person name="Voegeli S."/>
            <person name="Brachat S."/>
            <person name="Lerch A."/>
            <person name="Gates K."/>
            <person name="Steiner S."/>
            <person name="Mohr C."/>
            <person name="Pohlmann R."/>
            <person name="Luedi P."/>
            <person name="Choi S."/>
            <person name="Wing R.A."/>
            <person name="Flavier A."/>
            <person name="Gaffney T.D."/>
            <person name="Philippsen P."/>
        </authorList>
    </citation>
    <scope>NUCLEOTIDE SEQUENCE [LARGE SCALE GENOMIC DNA]</scope>
    <source>
        <strain evidence="5">ATCC 10895 / CBS 109.51 / FGSC 9923 / NRRL Y-1056</strain>
    </source>
</reference>
<feature type="compositionally biased region" description="Low complexity" evidence="1">
    <location>
        <begin position="1086"/>
        <end position="1100"/>
    </location>
</feature>
<reference evidence="5" key="2">
    <citation type="journal article" date="2013" name="G3 (Bethesda)">
        <title>Genomes of Ashbya fungi isolated from insects reveal four mating-type loci, numerous translocations, lack of transposons, and distinct gene duplications.</title>
        <authorList>
            <person name="Dietrich F.S."/>
            <person name="Voegeli S."/>
            <person name="Kuo S."/>
            <person name="Philippsen P."/>
        </authorList>
    </citation>
    <scope>GENOME REANNOTATION</scope>
    <source>
        <strain evidence="5">ATCC 10895 / CBS 109.51 / FGSC 9923 / NRRL Y-1056</strain>
    </source>
</reference>
<feature type="region of interest" description="Disordered" evidence="1">
    <location>
        <begin position="205"/>
        <end position="225"/>
    </location>
</feature>
<proteinExistence type="predicted"/>
<name>Q752F3_EREGS</name>
<evidence type="ECO:0000256" key="1">
    <source>
        <dbReference type="SAM" id="MobiDB-lite"/>
    </source>
</evidence>
<dbReference type="PROSITE" id="PS51293">
    <property type="entry name" value="SANT"/>
    <property type="match status" value="1"/>
</dbReference>
<feature type="region of interest" description="Disordered" evidence="1">
    <location>
        <begin position="1054"/>
        <end position="1100"/>
    </location>
</feature>
<dbReference type="FunFam" id="1.10.10.60:FF:000431">
    <property type="entry name" value="Set3C deacetylase complex subunit"/>
    <property type="match status" value="1"/>
</dbReference>
<feature type="region of interest" description="Disordered" evidence="1">
    <location>
        <begin position="544"/>
        <end position="572"/>
    </location>
</feature>
<feature type="compositionally biased region" description="Polar residues" evidence="1">
    <location>
        <begin position="319"/>
        <end position="329"/>
    </location>
</feature>
<dbReference type="STRING" id="284811.Q752F3"/>
<accession>Q752F3</accession>
<feature type="compositionally biased region" description="Basic and acidic residues" evidence="1">
    <location>
        <begin position="902"/>
        <end position="911"/>
    </location>
</feature>
<feature type="region of interest" description="Disordered" evidence="1">
    <location>
        <begin position="854"/>
        <end position="877"/>
    </location>
</feature>
<dbReference type="SMART" id="SM00717">
    <property type="entry name" value="SANT"/>
    <property type="match status" value="2"/>
</dbReference>
<dbReference type="HOGENOM" id="CLU_004864_0_0_1"/>
<dbReference type="InterPro" id="IPR051571">
    <property type="entry name" value="N-CoR_corepressor"/>
</dbReference>
<feature type="compositionally biased region" description="Basic and acidic residues" evidence="1">
    <location>
        <begin position="860"/>
        <end position="877"/>
    </location>
</feature>
<dbReference type="EMBL" id="AE016819">
    <property type="protein sequence ID" value="AAS53994.2"/>
    <property type="molecule type" value="Genomic_DNA"/>
</dbReference>
<feature type="compositionally biased region" description="Basic and acidic residues" evidence="1">
    <location>
        <begin position="544"/>
        <end position="564"/>
    </location>
</feature>
<dbReference type="InterPro" id="IPR009057">
    <property type="entry name" value="Homeodomain-like_sf"/>
</dbReference>
<evidence type="ECO:0000259" key="2">
    <source>
        <dbReference type="PROSITE" id="PS50090"/>
    </source>
</evidence>
<gene>
    <name evidence="4" type="ORF">AGOS_AFR623W</name>
</gene>
<dbReference type="RefSeq" id="NP_986170.2">
    <property type="nucleotide sequence ID" value="NM_212306.2"/>
</dbReference>
<dbReference type="OrthoDB" id="10258692at2759"/>
<feature type="compositionally biased region" description="Polar residues" evidence="1">
    <location>
        <begin position="1002"/>
        <end position="1014"/>
    </location>
</feature>
<dbReference type="InterPro" id="IPR001005">
    <property type="entry name" value="SANT/Myb"/>
</dbReference>
<keyword evidence="5" id="KW-1185">Reference proteome</keyword>